<keyword evidence="10" id="KW-1185">Reference proteome</keyword>
<protein>
    <recommendedName>
        <fullName evidence="4">Small ribosomal subunit protein uS10m</fullName>
    </recommendedName>
    <alternativeName>
        <fullName evidence="5">37S ribosomal protein S10, mitochondrial</fullName>
    </alternativeName>
    <alternativeName>
        <fullName evidence="6">Mitochondrial ribosomal small subunit protein 10</fullName>
    </alternativeName>
</protein>
<reference evidence="9 10" key="1">
    <citation type="submission" date="2013-03" db="EMBL/GenBank/DDBJ databases">
        <title>The Genome Sequence of Cladophialophora psammophila CBS 110553.</title>
        <authorList>
            <consortium name="The Broad Institute Genomics Platform"/>
            <person name="Cuomo C."/>
            <person name="de Hoog S."/>
            <person name="Gorbushina A."/>
            <person name="Walker B."/>
            <person name="Young S.K."/>
            <person name="Zeng Q."/>
            <person name="Gargeya S."/>
            <person name="Fitzgerald M."/>
            <person name="Haas B."/>
            <person name="Abouelleil A."/>
            <person name="Allen A.W."/>
            <person name="Alvarado L."/>
            <person name="Arachchi H.M."/>
            <person name="Berlin A.M."/>
            <person name="Chapman S.B."/>
            <person name="Gainer-Dewar J."/>
            <person name="Goldberg J."/>
            <person name="Griggs A."/>
            <person name="Gujja S."/>
            <person name="Hansen M."/>
            <person name="Howarth C."/>
            <person name="Imamovic A."/>
            <person name="Ireland A."/>
            <person name="Larimer J."/>
            <person name="McCowan C."/>
            <person name="Murphy C."/>
            <person name="Pearson M."/>
            <person name="Poon T.W."/>
            <person name="Priest M."/>
            <person name="Roberts A."/>
            <person name="Saif S."/>
            <person name="Shea T."/>
            <person name="Sisk P."/>
            <person name="Sykes S."/>
            <person name="Wortman J."/>
            <person name="Nusbaum C."/>
            <person name="Birren B."/>
        </authorList>
    </citation>
    <scope>NUCLEOTIDE SEQUENCE [LARGE SCALE GENOMIC DNA]</scope>
    <source>
        <strain evidence="9 10">CBS 110553</strain>
    </source>
</reference>
<dbReference type="HOGENOM" id="CLU_051208_0_0_1"/>
<dbReference type="RefSeq" id="XP_007738947.1">
    <property type="nucleotide sequence ID" value="XM_007740757.1"/>
</dbReference>
<dbReference type="OrthoDB" id="366214at2759"/>
<dbReference type="AlphaFoldDB" id="W9XE66"/>
<evidence type="ECO:0000313" key="9">
    <source>
        <dbReference type="EMBL" id="EXJ75630.1"/>
    </source>
</evidence>
<feature type="region of interest" description="Disordered" evidence="7">
    <location>
        <begin position="44"/>
        <end position="204"/>
    </location>
</feature>
<keyword evidence="3" id="KW-0687">Ribonucleoprotein</keyword>
<evidence type="ECO:0000256" key="6">
    <source>
        <dbReference type="ARBA" id="ARBA00078476"/>
    </source>
</evidence>
<feature type="compositionally biased region" description="Low complexity" evidence="7">
    <location>
        <begin position="134"/>
        <end position="145"/>
    </location>
</feature>
<evidence type="ECO:0000256" key="1">
    <source>
        <dbReference type="ARBA" id="ARBA00007102"/>
    </source>
</evidence>
<comment type="caution">
    <text evidence="9">The sequence shown here is derived from an EMBL/GenBank/DDBJ whole genome shotgun (WGS) entry which is preliminary data.</text>
</comment>
<dbReference type="InterPro" id="IPR001848">
    <property type="entry name" value="Ribosomal_uS10"/>
</dbReference>
<organism evidence="9 10">
    <name type="scientific">Cladophialophora psammophila CBS 110553</name>
    <dbReference type="NCBI Taxonomy" id="1182543"/>
    <lineage>
        <taxon>Eukaryota</taxon>
        <taxon>Fungi</taxon>
        <taxon>Dikarya</taxon>
        <taxon>Ascomycota</taxon>
        <taxon>Pezizomycotina</taxon>
        <taxon>Eurotiomycetes</taxon>
        <taxon>Chaetothyriomycetidae</taxon>
        <taxon>Chaetothyriales</taxon>
        <taxon>Herpotrichiellaceae</taxon>
        <taxon>Cladophialophora</taxon>
    </lineage>
</organism>
<dbReference type="InterPro" id="IPR036838">
    <property type="entry name" value="Ribosomal_uS10_dom_sf"/>
</dbReference>
<dbReference type="GO" id="GO:1990904">
    <property type="term" value="C:ribonucleoprotein complex"/>
    <property type="evidence" value="ECO:0007669"/>
    <property type="project" value="UniProtKB-KW"/>
</dbReference>
<dbReference type="Proteomes" id="UP000019471">
    <property type="component" value="Unassembled WGS sequence"/>
</dbReference>
<dbReference type="Gene3D" id="3.30.70.600">
    <property type="entry name" value="Ribosomal protein S10 domain"/>
    <property type="match status" value="1"/>
</dbReference>
<dbReference type="SUPFAM" id="SSF54999">
    <property type="entry name" value="Ribosomal protein S10"/>
    <property type="match status" value="1"/>
</dbReference>
<evidence type="ECO:0000259" key="8">
    <source>
        <dbReference type="SMART" id="SM01403"/>
    </source>
</evidence>
<feature type="compositionally biased region" description="Basic and acidic residues" evidence="7">
    <location>
        <begin position="84"/>
        <end position="93"/>
    </location>
</feature>
<feature type="domain" description="Small ribosomal subunit protein uS10" evidence="8">
    <location>
        <begin position="227"/>
        <end position="324"/>
    </location>
</feature>
<dbReference type="GO" id="GO:0005840">
    <property type="term" value="C:ribosome"/>
    <property type="evidence" value="ECO:0007669"/>
    <property type="project" value="UniProtKB-KW"/>
</dbReference>
<proteinExistence type="inferred from homology"/>
<feature type="compositionally biased region" description="Basic and acidic residues" evidence="7">
    <location>
        <begin position="113"/>
        <end position="123"/>
    </location>
</feature>
<dbReference type="GO" id="GO:0006412">
    <property type="term" value="P:translation"/>
    <property type="evidence" value="ECO:0007669"/>
    <property type="project" value="InterPro"/>
</dbReference>
<feature type="compositionally biased region" description="Polar residues" evidence="7">
    <location>
        <begin position="124"/>
        <end position="133"/>
    </location>
</feature>
<sequence length="397" mass="44355">MSAPRCLRIAIEACRPQKTTTVPLRPRLSAQSHPQRLIRAFCSDAPRYEKGSRDKSLETGPVDITAGFPTPEIGSHTIQETYEEEKSPLKKNDGEDDSAAPSPTSKHAVSAIERSKEKPDTVSETRTQTLQQLPSSTPEPTNPSSGVDDATSSSKAQEKGQPRPPTRSTSKATTTSPSTPSTPLHSSGQLTPASPDEKARPNVPPNVLAAYRTPLYHPITHGIPVCQLQLRSFSARNLEFFADFCVRAAYYLSLPCRGPTPLPKKIERWTVLKSNFVNKKAQENFERITMKRLITVYDGHPETVETWLAFVRRWQFYGVGMKANLWGWEGIDVASKMDHDFSSLEKELDNKLRLFGFNKTAGKKNDLLSLLERQGHRREGVGMSEVREKSRTTEDPW</sequence>
<dbReference type="Pfam" id="PF00338">
    <property type="entry name" value="Ribosomal_S10"/>
    <property type="match status" value="1"/>
</dbReference>
<dbReference type="FunFam" id="3.30.70.600:FF:000003">
    <property type="entry name" value="30S ribosomal protein S10"/>
    <property type="match status" value="1"/>
</dbReference>
<dbReference type="PANTHER" id="PTHR11700">
    <property type="entry name" value="30S RIBOSOMAL PROTEIN S10 FAMILY MEMBER"/>
    <property type="match status" value="1"/>
</dbReference>
<dbReference type="GeneID" id="19184874"/>
<evidence type="ECO:0000256" key="2">
    <source>
        <dbReference type="ARBA" id="ARBA00022980"/>
    </source>
</evidence>
<name>W9XE66_9EURO</name>
<dbReference type="InterPro" id="IPR027486">
    <property type="entry name" value="Ribosomal_uS10_dom"/>
</dbReference>
<gene>
    <name evidence="9" type="ORF">A1O5_00137</name>
</gene>
<dbReference type="GO" id="GO:0003735">
    <property type="term" value="F:structural constituent of ribosome"/>
    <property type="evidence" value="ECO:0007669"/>
    <property type="project" value="InterPro"/>
</dbReference>
<dbReference type="SMART" id="SM01403">
    <property type="entry name" value="Ribosomal_S10"/>
    <property type="match status" value="1"/>
</dbReference>
<dbReference type="eggNOG" id="KOG3321">
    <property type="taxonomic scope" value="Eukaryota"/>
</dbReference>
<dbReference type="STRING" id="1182543.W9XE66"/>
<dbReference type="EMBL" id="AMGX01000001">
    <property type="protein sequence ID" value="EXJ75630.1"/>
    <property type="molecule type" value="Genomic_DNA"/>
</dbReference>
<feature type="compositionally biased region" description="Low complexity" evidence="7">
    <location>
        <begin position="166"/>
        <end position="187"/>
    </location>
</feature>
<feature type="compositionally biased region" description="Basic and acidic residues" evidence="7">
    <location>
        <begin position="46"/>
        <end position="57"/>
    </location>
</feature>
<comment type="similarity">
    <text evidence="1">Belongs to the universal ribosomal protein uS10 family.</text>
</comment>
<evidence type="ECO:0000256" key="4">
    <source>
        <dbReference type="ARBA" id="ARBA00035261"/>
    </source>
</evidence>
<dbReference type="NCBIfam" id="TIGR01049">
    <property type="entry name" value="rpsJ_bact"/>
    <property type="match status" value="1"/>
</dbReference>
<evidence type="ECO:0000313" key="10">
    <source>
        <dbReference type="Proteomes" id="UP000019471"/>
    </source>
</evidence>
<evidence type="ECO:0000256" key="7">
    <source>
        <dbReference type="SAM" id="MobiDB-lite"/>
    </source>
</evidence>
<evidence type="ECO:0000256" key="5">
    <source>
        <dbReference type="ARBA" id="ARBA00042916"/>
    </source>
</evidence>
<keyword evidence="2" id="KW-0689">Ribosomal protein</keyword>
<accession>W9XE66</accession>
<dbReference type="HAMAP" id="MF_00508">
    <property type="entry name" value="Ribosomal_uS10"/>
    <property type="match status" value="1"/>
</dbReference>
<evidence type="ECO:0000256" key="3">
    <source>
        <dbReference type="ARBA" id="ARBA00023274"/>
    </source>
</evidence>